<organism evidence="2 3">
    <name type="scientific">Chionoecetes opilio</name>
    <name type="common">Atlantic snow crab</name>
    <name type="synonym">Cancer opilio</name>
    <dbReference type="NCBI Taxonomy" id="41210"/>
    <lineage>
        <taxon>Eukaryota</taxon>
        <taxon>Metazoa</taxon>
        <taxon>Ecdysozoa</taxon>
        <taxon>Arthropoda</taxon>
        <taxon>Crustacea</taxon>
        <taxon>Multicrustacea</taxon>
        <taxon>Malacostraca</taxon>
        <taxon>Eumalacostraca</taxon>
        <taxon>Eucarida</taxon>
        <taxon>Decapoda</taxon>
        <taxon>Pleocyemata</taxon>
        <taxon>Brachyura</taxon>
        <taxon>Eubrachyura</taxon>
        <taxon>Majoidea</taxon>
        <taxon>Majidae</taxon>
        <taxon>Chionoecetes</taxon>
    </lineage>
</organism>
<dbReference type="Gene3D" id="3.30.40.10">
    <property type="entry name" value="Zinc/RING finger domain, C3HC4 (zinc finger)"/>
    <property type="match status" value="1"/>
</dbReference>
<evidence type="ECO:0000256" key="1">
    <source>
        <dbReference type="SAM" id="MobiDB-lite"/>
    </source>
</evidence>
<dbReference type="EMBL" id="JACEEZ010025061">
    <property type="protein sequence ID" value="KAG0705137.1"/>
    <property type="molecule type" value="Genomic_DNA"/>
</dbReference>
<proteinExistence type="predicted"/>
<accession>A0A8J4XLI6</accession>
<name>A0A8J4XLI6_CHIOP</name>
<feature type="compositionally biased region" description="Polar residues" evidence="1">
    <location>
        <begin position="1"/>
        <end position="13"/>
    </location>
</feature>
<sequence length="213" mass="23615">MRESYSRNITTNCDPLDPRGDATRASPWTPPGYCRSSPTAPGWEALVCDGYMSWQHRTCGSGVTRKEYRAAVKEGHDIDWMCNFCRTLDTGATPTGDERCSAPDTSETYIEDESMVASDTSAIPAESSGLTSLDTDAAPADDHTPSNAHARHDITYEKVLSSTQRGQHKVIDSLGYAYTMKRKTCVAVHWRCFVRNKNSNCRATIKDADEKYV</sequence>
<feature type="region of interest" description="Disordered" evidence="1">
    <location>
        <begin position="1"/>
        <end position="31"/>
    </location>
</feature>
<feature type="region of interest" description="Disordered" evidence="1">
    <location>
        <begin position="117"/>
        <end position="151"/>
    </location>
</feature>
<feature type="compositionally biased region" description="Basic and acidic residues" evidence="1">
    <location>
        <begin position="140"/>
        <end position="151"/>
    </location>
</feature>
<reference evidence="2" key="1">
    <citation type="submission" date="2020-07" db="EMBL/GenBank/DDBJ databases">
        <title>The High-quality genome of the commercially important snow crab, Chionoecetes opilio.</title>
        <authorList>
            <person name="Jeong J.-H."/>
            <person name="Ryu S."/>
        </authorList>
    </citation>
    <scope>NUCLEOTIDE SEQUENCE</scope>
    <source>
        <strain evidence="2">MADBK_172401_WGS</strain>
        <tissue evidence="2">Digestive gland</tissue>
    </source>
</reference>
<evidence type="ECO:0008006" key="4">
    <source>
        <dbReference type="Google" id="ProtNLM"/>
    </source>
</evidence>
<comment type="caution">
    <text evidence="2">The sequence shown here is derived from an EMBL/GenBank/DDBJ whole genome shotgun (WGS) entry which is preliminary data.</text>
</comment>
<gene>
    <name evidence="2" type="ORF">GWK47_024547</name>
</gene>
<keyword evidence="3" id="KW-1185">Reference proteome</keyword>
<evidence type="ECO:0000313" key="2">
    <source>
        <dbReference type="EMBL" id="KAG0705137.1"/>
    </source>
</evidence>
<dbReference type="InterPro" id="IPR013083">
    <property type="entry name" value="Znf_RING/FYVE/PHD"/>
</dbReference>
<dbReference type="OrthoDB" id="5988567at2759"/>
<dbReference type="Proteomes" id="UP000770661">
    <property type="component" value="Unassembled WGS sequence"/>
</dbReference>
<dbReference type="AlphaFoldDB" id="A0A8J4XLI6"/>
<evidence type="ECO:0000313" key="3">
    <source>
        <dbReference type="Proteomes" id="UP000770661"/>
    </source>
</evidence>
<protein>
    <recommendedName>
        <fullName evidence="4">FLYWCH-type domain-containing protein</fullName>
    </recommendedName>
</protein>